<dbReference type="GO" id="GO:0019202">
    <property type="term" value="F:amino acid kinase activity"/>
    <property type="evidence" value="ECO:0007669"/>
    <property type="project" value="TreeGrafter"/>
</dbReference>
<dbReference type="GO" id="GO:0005737">
    <property type="term" value="C:cytoplasm"/>
    <property type="evidence" value="ECO:0007669"/>
    <property type="project" value="UniProtKB-SubCell"/>
</dbReference>
<dbReference type="EMBL" id="BMAT01006127">
    <property type="protein sequence ID" value="GFS06858.1"/>
    <property type="molecule type" value="Genomic_DNA"/>
</dbReference>
<evidence type="ECO:0000256" key="4">
    <source>
        <dbReference type="ARBA" id="ARBA00022679"/>
    </source>
</evidence>
<name>A0AAV4I8U0_9GAST</name>
<protein>
    <submittedName>
        <fullName evidence="6">Aminoglycoside phosphotransferase domain-containing protein 1</fullName>
    </submittedName>
</protein>
<dbReference type="PANTHER" id="PTHR21064">
    <property type="entry name" value="AMINOGLYCOSIDE PHOSPHOTRANSFERASE DOMAIN-CONTAINING PROTEIN-RELATED"/>
    <property type="match status" value="1"/>
</dbReference>
<evidence type="ECO:0000256" key="5">
    <source>
        <dbReference type="ARBA" id="ARBA00022777"/>
    </source>
</evidence>
<comment type="subcellular location">
    <subcellularLocation>
        <location evidence="1">Cytoplasm</location>
    </subcellularLocation>
</comment>
<sequence length="180" mass="20059">MRVSLFFLSNGNASEPKIHTESPRPRILNEETAVVKFLREHYGITVSKLTRLVGYVDLNYHVTARDVQSNLYIDEVPGEGFFLKISNSDDSKRPAFLSAVTAMMEHLRQKGLACQKTVRSISGHMITQISSPSCSSGRPVTYLASVRTFLPGQVLARTRLSPQMLYDLGAFTAHLTQSLQ</sequence>
<feature type="non-terminal residue" evidence="6">
    <location>
        <position position="180"/>
    </location>
</feature>
<comment type="similarity">
    <text evidence="2">Belongs to the aminoglycoside phosphotransferase family.</text>
</comment>
<evidence type="ECO:0000256" key="2">
    <source>
        <dbReference type="ARBA" id="ARBA00006219"/>
    </source>
</evidence>
<gene>
    <name evidence="6" type="ORF">ElyMa_002975000</name>
</gene>
<reference evidence="6 7" key="1">
    <citation type="journal article" date="2021" name="Elife">
        <title>Chloroplast acquisition without the gene transfer in kleptoplastic sea slugs, Plakobranchus ocellatus.</title>
        <authorList>
            <person name="Maeda T."/>
            <person name="Takahashi S."/>
            <person name="Yoshida T."/>
            <person name="Shimamura S."/>
            <person name="Takaki Y."/>
            <person name="Nagai Y."/>
            <person name="Toyoda A."/>
            <person name="Suzuki Y."/>
            <person name="Arimoto A."/>
            <person name="Ishii H."/>
            <person name="Satoh N."/>
            <person name="Nishiyama T."/>
            <person name="Hasebe M."/>
            <person name="Maruyama T."/>
            <person name="Minagawa J."/>
            <person name="Obokata J."/>
            <person name="Shigenobu S."/>
        </authorList>
    </citation>
    <scope>NUCLEOTIDE SEQUENCE [LARGE SCALE GENOMIC DNA]</scope>
</reference>
<accession>A0AAV4I8U0</accession>
<dbReference type="Proteomes" id="UP000762676">
    <property type="component" value="Unassembled WGS sequence"/>
</dbReference>
<dbReference type="SUPFAM" id="SSF56112">
    <property type="entry name" value="Protein kinase-like (PK-like)"/>
    <property type="match status" value="1"/>
</dbReference>
<keyword evidence="3" id="KW-0963">Cytoplasm</keyword>
<evidence type="ECO:0000313" key="7">
    <source>
        <dbReference type="Proteomes" id="UP000762676"/>
    </source>
</evidence>
<dbReference type="PANTHER" id="PTHR21064:SF1">
    <property type="entry name" value="HYDROXYLYSINE KINASE"/>
    <property type="match status" value="1"/>
</dbReference>
<comment type="caution">
    <text evidence="6">The sequence shown here is derived from an EMBL/GenBank/DDBJ whole genome shotgun (WGS) entry which is preliminary data.</text>
</comment>
<keyword evidence="4" id="KW-0808">Transferase</keyword>
<proteinExistence type="inferred from homology"/>
<organism evidence="6 7">
    <name type="scientific">Elysia marginata</name>
    <dbReference type="NCBI Taxonomy" id="1093978"/>
    <lineage>
        <taxon>Eukaryota</taxon>
        <taxon>Metazoa</taxon>
        <taxon>Spiralia</taxon>
        <taxon>Lophotrochozoa</taxon>
        <taxon>Mollusca</taxon>
        <taxon>Gastropoda</taxon>
        <taxon>Heterobranchia</taxon>
        <taxon>Euthyneura</taxon>
        <taxon>Panpulmonata</taxon>
        <taxon>Sacoglossa</taxon>
        <taxon>Placobranchoidea</taxon>
        <taxon>Plakobranchidae</taxon>
        <taxon>Elysia</taxon>
    </lineage>
</organism>
<dbReference type="AlphaFoldDB" id="A0AAV4I8U0"/>
<evidence type="ECO:0000313" key="6">
    <source>
        <dbReference type="EMBL" id="GFS06858.1"/>
    </source>
</evidence>
<dbReference type="InterPro" id="IPR011009">
    <property type="entry name" value="Kinase-like_dom_sf"/>
</dbReference>
<keyword evidence="5" id="KW-0418">Kinase</keyword>
<keyword evidence="7" id="KW-1185">Reference proteome</keyword>
<evidence type="ECO:0000256" key="3">
    <source>
        <dbReference type="ARBA" id="ARBA00022490"/>
    </source>
</evidence>
<evidence type="ECO:0000256" key="1">
    <source>
        <dbReference type="ARBA" id="ARBA00004496"/>
    </source>
</evidence>
<dbReference type="Gene3D" id="3.30.200.20">
    <property type="entry name" value="Phosphorylase Kinase, domain 1"/>
    <property type="match status" value="1"/>
</dbReference>
<dbReference type="InterPro" id="IPR050249">
    <property type="entry name" value="Pseudomonas-type_ThrB"/>
</dbReference>